<evidence type="ECO:0000313" key="2">
    <source>
        <dbReference type="Proteomes" id="UP000004947"/>
    </source>
</evidence>
<dbReference type="eggNOG" id="COG2960">
    <property type="taxonomic scope" value="Bacteria"/>
</dbReference>
<dbReference type="STRING" id="313628.LNTAR_19452"/>
<evidence type="ECO:0008006" key="3">
    <source>
        <dbReference type="Google" id="ProtNLM"/>
    </source>
</evidence>
<accession>A6DQV6</accession>
<sequence length="375" mass="42662">MRLVVVGNPYGMHPESFFPKTFGKDYKTTIELQCLDWIRDEMTIFSHIDHKMESGHNKESAFLSGILKRDASQYPDGNISLDQMIGEYLRSEVRFPTLNVSAGPSIQESWSRTGVPTPILNTTQMYNKLFNNSSASEKKAELEVWQRNQEMLKVLHGQHAYSFRNLGQDDKVQMDQYLSSLSDLNREINSMRKWQNKAKPKFNMPSFIDYEQEYNTIFDMLVLGLQSNSTRVATVTFPGQFKTRDIGLAGNYHSYTHNGKKPDAVNGLQQIEIFQLKQVSRFIKKLKAIKEPGQNGSMLDHTIVMFGSSMGYGGTHSNRNLPILLVGGGLKHKGHVDMKRKNGENTMLCNLYLSILHKFGIERESFNTSVGTVDI</sequence>
<keyword evidence="2" id="KW-1185">Reference proteome</keyword>
<dbReference type="Pfam" id="PF07586">
    <property type="entry name" value="HXXSHH"/>
    <property type="match status" value="1"/>
</dbReference>
<dbReference type="EMBL" id="ABCK01000021">
    <property type="protein sequence ID" value="EDM26006.1"/>
    <property type="molecule type" value="Genomic_DNA"/>
</dbReference>
<evidence type="ECO:0000313" key="1">
    <source>
        <dbReference type="EMBL" id="EDM26006.1"/>
    </source>
</evidence>
<protein>
    <recommendedName>
        <fullName evidence="3">DUF1552 domain-containing protein</fullName>
    </recommendedName>
</protein>
<name>A6DQV6_9BACT</name>
<gene>
    <name evidence="1" type="ORF">LNTAR_19452</name>
</gene>
<reference evidence="1 2" key="1">
    <citation type="journal article" date="2010" name="J. Bacteriol.">
        <title>Genome sequence of Lentisphaera araneosa HTCC2155T, the type species of the order Lentisphaerales in the phylum Lentisphaerae.</title>
        <authorList>
            <person name="Thrash J.C."/>
            <person name="Cho J.C."/>
            <person name="Vergin K.L."/>
            <person name="Morris R.M."/>
            <person name="Giovannoni S.J."/>
        </authorList>
    </citation>
    <scope>NUCLEOTIDE SEQUENCE [LARGE SCALE GENOMIC DNA]</scope>
    <source>
        <strain evidence="1 2">HTCC2155</strain>
    </source>
</reference>
<dbReference type="Proteomes" id="UP000004947">
    <property type="component" value="Unassembled WGS sequence"/>
</dbReference>
<organism evidence="1 2">
    <name type="scientific">Lentisphaera araneosa HTCC2155</name>
    <dbReference type="NCBI Taxonomy" id="313628"/>
    <lineage>
        <taxon>Bacteria</taxon>
        <taxon>Pseudomonadati</taxon>
        <taxon>Lentisphaerota</taxon>
        <taxon>Lentisphaeria</taxon>
        <taxon>Lentisphaerales</taxon>
        <taxon>Lentisphaeraceae</taxon>
        <taxon>Lentisphaera</taxon>
    </lineage>
</organism>
<proteinExistence type="predicted"/>
<comment type="caution">
    <text evidence="1">The sequence shown here is derived from an EMBL/GenBank/DDBJ whole genome shotgun (WGS) entry which is preliminary data.</text>
</comment>
<dbReference type="InterPro" id="IPR011447">
    <property type="entry name" value="DUF1552"/>
</dbReference>
<dbReference type="AlphaFoldDB" id="A6DQV6"/>